<gene>
    <name evidence="1" type="ORF">SCALOS_LOCUS2977</name>
</gene>
<evidence type="ECO:0000313" key="2">
    <source>
        <dbReference type="Proteomes" id="UP000789860"/>
    </source>
</evidence>
<keyword evidence="2" id="KW-1185">Reference proteome</keyword>
<dbReference type="Proteomes" id="UP000789860">
    <property type="component" value="Unassembled WGS sequence"/>
</dbReference>
<evidence type="ECO:0000313" key="1">
    <source>
        <dbReference type="EMBL" id="CAG8494601.1"/>
    </source>
</evidence>
<reference evidence="1" key="1">
    <citation type="submission" date="2021-06" db="EMBL/GenBank/DDBJ databases">
        <authorList>
            <person name="Kallberg Y."/>
            <person name="Tangrot J."/>
            <person name="Rosling A."/>
        </authorList>
    </citation>
    <scope>NUCLEOTIDE SEQUENCE</scope>
    <source>
        <strain evidence="1">AU212A</strain>
    </source>
</reference>
<comment type="caution">
    <text evidence="1">The sequence shown here is derived from an EMBL/GenBank/DDBJ whole genome shotgun (WGS) entry which is preliminary data.</text>
</comment>
<protein>
    <submittedName>
        <fullName evidence="1">7870_t:CDS:1</fullName>
    </submittedName>
</protein>
<feature type="non-terminal residue" evidence="1">
    <location>
        <position position="110"/>
    </location>
</feature>
<proteinExistence type="predicted"/>
<accession>A0ACA9KUQ6</accession>
<organism evidence="1 2">
    <name type="scientific">Scutellospora calospora</name>
    <dbReference type="NCBI Taxonomy" id="85575"/>
    <lineage>
        <taxon>Eukaryota</taxon>
        <taxon>Fungi</taxon>
        <taxon>Fungi incertae sedis</taxon>
        <taxon>Mucoromycota</taxon>
        <taxon>Glomeromycotina</taxon>
        <taxon>Glomeromycetes</taxon>
        <taxon>Diversisporales</taxon>
        <taxon>Gigasporaceae</taxon>
        <taxon>Scutellospora</taxon>
    </lineage>
</organism>
<dbReference type="EMBL" id="CAJVPM010002915">
    <property type="protein sequence ID" value="CAG8494601.1"/>
    <property type="molecule type" value="Genomic_DNA"/>
</dbReference>
<sequence length="110" mass="12491">MPNTEPEDNNAEGPSSIRAERLESENLKSQEMTTLLLSTSVQLKEYIDQFLQASTTMFTTTIKQLSDNRTISSNTSYIKNSISKQQYQEAASNNMRLTEPIIINKKNNNQ</sequence>
<name>A0ACA9KUQ6_9GLOM</name>